<sequence length="178" mass="19311">MGRRSSSPLTEGEPVKGKTRRIDYWQDPNAPAPTSRKASASAFVLDDSGRLLLLQRVDNGLWTIPTGGVKKGETVAQAAVRECREETGLGIEVTGLVGVFSDPGHVIAYLHGDRVDEVRQPINVCLRARVVGGAMSPDPKEAAAVRWVSPAELDGYRIHPALRVRIEHGLHSPEPHID</sequence>
<evidence type="ECO:0000256" key="3">
    <source>
        <dbReference type="SAM" id="MobiDB-lite"/>
    </source>
</evidence>
<dbReference type="EMBL" id="JBHSPB010000005">
    <property type="protein sequence ID" value="MFC5720508.1"/>
    <property type="molecule type" value="Genomic_DNA"/>
</dbReference>
<evidence type="ECO:0000256" key="2">
    <source>
        <dbReference type="ARBA" id="ARBA00022801"/>
    </source>
</evidence>
<proteinExistence type="predicted"/>
<name>A0ABW0YXZ8_9ACTN</name>
<feature type="domain" description="Nudix hydrolase" evidence="4">
    <location>
        <begin position="35"/>
        <end position="171"/>
    </location>
</feature>
<reference evidence="6" key="1">
    <citation type="journal article" date="2019" name="Int. J. Syst. Evol. Microbiol.">
        <title>The Global Catalogue of Microorganisms (GCM) 10K type strain sequencing project: providing services to taxonomists for standard genome sequencing and annotation.</title>
        <authorList>
            <consortium name="The Broad Institute Genomics Platform"/>
            <consortium name="The Broad Institute Genome Sequencing Center for Infectious Disease"/>
            <person name="Wu L."/>
            <person name="Ma J."/>
        </authorList>
    </citation>
    <scope>NUCLEOTIDE SEQUENCE [LARGE SCALE GENOMIC DNA]</scope>
    <source>
        <strain evidence="6">CGMCC 4.7304</strain>
    </source>
</reference>
<dbReference type="InterPro" id="IPR020476">
    <property type="entry name" value="Nudix_hydrolase"/>
</dbReference>
<feature type="region of interest" description="Disordered" evidence="3">
    <location>
        <begin position="1"/>
        <end position="36"/>
    </location>
</feature>
<evidence type="ECO:0000259" key="4">
    <source>
        <dbReference type="PROSITE" id="PS51462"/>
    </source>
</evidence>
<dbReference type="PRINTS" id="PR00502">
    <property type="entry name" value="NUDIXFAMILY"/>
</dbReference>
<protein>
    <submittedName>
        <fullName evidence="5">NUDIX domain-containing protein</fullName>
    </submittedName>
</protein>
<dbReference type="InterPro" id="IPR000086">
    <property type="entry name" value="NUDIX_hydrolase_dom"/>
</dbReference>
<dbReference type="PANTHER" id="PTHR43046">
    <property type="entry name" value="GDP-MANNOSE MANNOSYL HYDROLASE"/>
    <property type="match status" value="1"/>
</dbReference>
<dbReference type="PANTHER" id="PTHR43046:SF16">
    <property type="entry name" value="ADP-RIBOSE PYROPHOSPHATASE YJHB-RELATED"/>
    <property type="match status" value="1"/>
</dbReference>
<dbReference type="Pfam" id="PF00293">
    <property type="entry name" value="NUDIX"/>
    <property type="match status" value="1"/>
</dbReference>
<evidence type="ECO:0000313" key="5">
    <source>
        <dbReference type="EMBL" id="MFC5720508.1"/>
    </source>
</evidence>
<dbReference type="Gene3D" id="3.90.79.10">
    <property type="entry name" value="Nucleoside Triphosphate Pyrophosphohydrolase"/>
    <property type="match status" value="1"/>
</dbReference>
<dbReference type="PROSITE" id="PS51462">
    <property type="entry name" value="NUDIX"/>
    <property type="match status" value="1"/>
</dbReference>
<keyword evidence="2" id="KW-0378">Hydrolase</keyword>
<keyword evidence="6" id="KW-1185">Reference proteome</keyword>
<dbReference type="SUPFAM" id="SSF55811">
    <property type="entry name" value="Nudix"/>
    <property type="match status" value="1"/>
</dbReference>
<accession>A0ABW0YXZ8</accession>
<comment type="cofactor">
    <cofactor evidence="1">
        <name>Mg(2+)</name>
        <dbReference type="ChEBI" id="CHEBI:18420"/>
    </cofactor>
</comment>
<gene>
    <name evidence="5" type="ORF">ACFP1Z_10080</name>
</gene>
<feature type="compositionally biased region" description="Basic and acidic residues" evidence="3">
    <location>
        <begin position="13"/>
        <end position="24"/>
    </location>
</feature>
<comment type="caution">
    <text evidence="5">The sequence shown here is derived from an EMBL/GenBank/DDBJ whole genome shotgun (WGS) entry which is preliminary data.</text>
</comment>
<evidence type="ECO:0000256" key="1">
    <source>
        <dbReference type="ARBA" id="ARBA00001946"/>
    </source>
</evidence>
<dbReference type="RefSeq" id="WP_390315657.1">
    <property type="nucleotide sequence ID" value="NZ_JBHSPB010000005.1"/>
</dbReference>
<dbReference type="InterPro" id="IPR015797">
    <property type="entry name" value="NUDIX_hydrolase-like_dom_sf"/>
</dbReference>
<organism evidence="5 6">
    <name type="scientific">Streptomyces gamaensis</name>
    <dbReference type="NCBI Taxonomy" id="1763542"/>
    <lineage>
        <taxon>Bacteria</taxon>
        <taxon>Bacillati</taxon>
        <taxon>Actinomycetota</taxon>
        <taxon>Actinomycetes</taxon>
        <taxon>Kitasatosporales</taxon>
        <taxon>Streptomycetaceae</taxon>
        <taxon>Streptomyces</taxon>
    </lineage>
</organism>
<evidence type="ECO:0000313" key="6">
    <source>
        <dbReference type="Proteomes" id="UP001596083"/>
    </source>
</evidence>
<dbReference type="Proteomes" id="UP001596083">
    <property type="component" value="Unassembled WGS sequence"/>
</dbReference>